<name>H3NJA9_9LACT</name>
<dbReference type="GO" id="GO:0003677">
    <property type="term" value="F:DNA binding"/>
    <property type="evidence" value="ECO:0007669"/>
    <property type="project" value="UniProtKB-KW"/>
</dbReference>
<dbReference type="Proteomes" id="UP000006190">
    <property type="component" value="Unassembled WGS sequence"/>
</dbReference>
<keyword evidence="7" id="KW-1185">Reference proteome</keyword>
<dbReference type="InterPro" id="IPR036390">
    <property type="entry name" value="WH_DNA-bd_sf"/>
</dbReference>
<reference evidence="6 7" key="1">
    <citation type="submission" date="2012-01" db="EMBL/GenBank/DDBJ databases">
        <title>The Genome Sequence of Facklamia languida CCUG 37842.</title>
        <authorList>
            <consortium name="The Broad Institute Genome Sequencing Platform"/>
            <person name="Earl A."/>
            <person name="Ward D."/>
            <person name="Feldgarden M."/>
            <person name="Gevers D."/>
            <person name="Huys G."/>
            <person name="Young S.K."/>
            <person name="Zeng Q."/>
            <person name="Gargeya S."/>
            <person name="Fitzgerald M."/>
            <person name="Haas B."/>
            <person name="Abouelleil A."/>
            <person name="Alvarado L."/>
            <person name="Arachchi H.M."/>
            <person name="Berlin A."/>
            <person name="Chapman S.B."/>
            <person name="Gearin G."/>
            <person name="Goldberg J."/>
            <person name="Griggs A."/>
            <person name="Gujja S."/>
            <person name="Hansen M."/>
            <person name="Heiman D."/>
            <person name="Howarth C."/>
            <person name="Larimer J."/>
            <person name="Lui A."/>
            <person name="MacDonald P.J.P."/>
            <person name="McCowen C."/>
            <person name="Montmayeur A."/>
            <person name="Murphy C."/>
            <person name="Neiman D."/>
            <person name="Pearson M."/>
            <person name="Priest M."/>
            <person name="Roberts A."/>
            <person name="Saif S."/>
            <person name="Shea T."/>
            <person name="Sisk P."/>
            <person name="Stolte C."/>
            <person name="Sykes S."/>
            <person name="Wortman J."/>
            <person name="Nusbaum C."/>
            <person name="Birren B."/>
        </authorList>
    </citation>
    <scope>NUCLEOTIDE SEQUENCE [LARGE SCALE GENOMIC DNA]</scope>
    <source>
        <strain evidence="6 7">CCUG 37842</strain>
    </source>
</reference>
<dbReference type="CDD" id="cd05466">
    <property type="entry name" value="PBP2_LTTR_substrate"/>
    <property type="match status" value="1"/>
</dbReference>
<feature type="domain" description="HTH lysR-type" evidence="5">
    <location>
        <begin position="1"/>
        <end position="57"/>
    </location>
</feature>
<dbReference type="EMBL" id="AGEG01000011">
    <property type="protein sequence ID" value="EHR37041.1"/>
    <property type="molecule type" value="Genomic_DNA"/>
</dbReference>
<dbReference type="AlphaFoldDB" id="H3NJA9"/>
<keyword evidence="3" id="KW-0238">DNA-binding</keyword>
<dbReference type="HOGENOM" id="CLU_039613_6_2_9"/>
<keyword evidence="2" id="KW-0805">Transcription regulation</keyword>
<evidence type="ECO:0000313" key="7">
    <source>
        <dbReference type="Proteomes" id="UP000006190"/>
    </source>
</evidence>
<dbReference type="Pfam" id="PF00126">
    <property type="entry name" value="HTH_1"/>
    <property type="match status" value="1"/>
</dbReference>
<evidence type="ECO:0000256" key="2">
    <source>
        <dbReference type="ARBA" id="ARBA00023015"/>
    </source>
</evidence>
<dbReference type="PATRIC" id="fig|883113.3.peg.944"/>
<dbReference type="eggNOG" id="COG0583">
    <property type="taxonomic scope" value="Bacteria"/>
</dbReference>
<evidence type="ECO:0000259" key="5">
    <source>
        <dbReference type="PROSITE" id="PS50931"/>
    </source>
</evidence>
<evidence type="ECO:0000256" key="1">
    <source>
        <dbReference type="ARBA" id="ARBA00009437"/>
    </source>
</evidence>
<dbReference type="SUPFAM" id="SSF53850">
    <property type="entry name" value="Periplasmic binding protein-like II"/>
    <property type="match status" value="1"/>
</dbReference>
<dbReference type="SUPFAM" id="SSF46785">
    <property type="entry name" value="Winged helix' DNA-binding domain"/>
    <property type="match status" value="1"/>
</dbReference>
<keyword evidence="4" id="KW-0804">Transcription</keyword>
<dbReference type="Pfam" id="PF03466">
    <property type="entry name" value="LysR_substrate"/>
    <property type="match status" value="1"/>
</dbReference>
<comment type="caution">
    <text evidence="6">The sequence shown here is derived from an EMBL/GenBank/DDBJ whole genome shotgun (WGS) entry which is preliminary data.</text>
</comment>
<accession>H3NJA9</accession>
<dbReference type="STRING" id="883113.HMPREF9708_00948"/>
<dbReference type="GO" id="GO:0003700">
    <property type="term" value="F:DNA-binding transcription factor activity"/>
    <property type="evidence" value="ECO:0007669"/>
    <property type="project" value="InterPro"/>
</dbReference>
<gene>
    <name evidence="6" type="ORF">HMPREF9708_00948</name>
</gene>
<evidence type="ECO:0000313" key="6">
    <source>
        <dbReference type="EMBL" id="EHR37041.1"/>
    </source>
</evidence>
<comment type="similarity">
    <text evidence="1">Belongs to the LysR transcriptional regulatory family.</text>
</comment>
<evidence type="ECO:0000256" key="4">
    <source>
        <dbReference type="ARBA" id="ARBA00023163"/>
    </source>
</evidence>
<dbReference type="InterPro" id="IPR036388">
    <property type="entry name" value="WH-like_DNA-bd_sf"/>
</dbReference>
<organism evidence="6 7">
    <name type="scientific">Facklamia languida CCUG 37842</name>
    <dbReference type="NCBI Taxonomy" id="883113"/>
    <lineage>
        <taxon>Bacteria</taxon>
        <taxon>Bacillati</taxon>
        <taxon>Bacillota</taxon>
        <taxon>Bacilli</taxon>
        <taxon>Lactobacillales</taxon>
        <taxon>Aerococcaceae</taxon>
        <taxon>Facklamia</taxon>
    </lineage>
</organism>
<dbReference type="Gene3D" id="3.40.190.290">
    <property type="match status" value="1"/>
</dbReference>
<dbReference type="InterPro" id="IPR000847">
    <property type="entry name" value="LysR_HTH_N"/>
</dbReference>
<dbReference type="PROSITE" id="PS50931">
    <property type="entry name" value="HTH_LYSR"/>
    <property type="match status" value="1"/>
</dbReference>
<sequence length="317" mass="36712">MFQGMEYVLAVYQAQSFSKAADKLYISQPSLSANIKRIERRLGHTIFDRSTIPLKVTDFGEEYIRQALRIQQVEEDFDYFRYQYDNLEWGQLTLGGTSLFAAMILPKLMAKFNQAYPKIQLELREENSRHLIDWLHAGTIDLLLDNTPLDDSVFDHLQYATESILLAVPADFSVNQEVKDYQLPLSVIKANDQQIFDWPALPLEALEGLPFVFLKEDNDTGQRARAICHDQAFDPQITYRVDQQLTAYNISVSGMAISFIGDQLIVNNFDHDRLVYYRLASPAAQRPINFYWRKDRYLTRVTQAFLDKVQEDLSKNS</sequence>
<proteinExistence type="inferred from homology"/>
<dbReference type="InterPro" id="IPR005119">
    <property type="entry name" value="LysR_subst-bd"/>
</dbReference>
<evidence type="ECO:0000256" key="3">
    <source>
        <dbReference type="ARBA" id="ARBA00023125"/>
    </source>
</evidence>
<dbReference type="InterPro" id="IPR050950">
    <property type="entry name" value="HTH-type_LysR_regulators"/>
</dbReference>
<dbReference type="OrthoDB" id="79118at2"/>
<protein>
    <recommendedName>
        <fullName evidence="5">HTH lysR-type domain-containing protein</fullName>
    </recommendedName>
</protein>
<dbReference type="GO" id="GO:0005829">
    <property type="term" value="C:cytosol"/>
    <property type="evidence" value="ECO:0007669"/>
    <property type="project" value="TreeGrafter"/>
</dbReference>
<dbReference type="PRINTS" id="PR00039">
    <property type="entry name" value="HTHLYSR"/>
</dbReference>
<dbReference type="RefSeq" id="WP_006309083.1">
    <property type="nucleotide sequence ID" value="NZ_JH601133.1"/>
</dbReference>
<dbReference type="Gene3D" id="1.10.10.10">
    <property type="entry name" value="Winged helix-like DNA-binding domain superfamily/Winged helix DNA-binding domain"/>
    <property type="match status" value="1"/>
</dbReference>
<dbReference type="PANTHER" id="PTHR30419:SF28">
    <property type="entry name" value="HTH-TYPE TRANSCRIPTIONAL REGULATOR BSDA"/>
    <property type="match status" value="1"/>
</dbReference>
<dbReference type="PANTHER" id="PTHR30419">
    <property type="entry name" value="HTH-TYPE TRANSCRIPTIONAL REGULATOR YBHD"/>
    <property type="match status" value="1"/>
</dbReference>